<feature type="transmembrane region" description="Helical" evidence="7">
    <location>
        <begin position="7"/>
        <end position="28"/>
    </location>
</feature>
<evidence type="ECO:0000256" key="1">
    <source>
        <dbReference type="ARBA" id="ARBA00004651"/>
    </source>
</evidence>
<dbReference type="Proteomes" id="UP001589568">
    <property type="component" value="Unassembled WGS sequence"/>
</dbReference>
<evidence type="ECO:0000313" key="9">
    <source>
        <dbReference type="EMBL" id="MFB9476570.1"/>
    </source>
</evidence>
<dbReference type="PANTHER" id="PTHR43744">
    <property type="entry name" value="ABC TRANSPORTER PERMEASE PROTEIN MG189-RELATED-RELATED"/>
    <property type="match status" value="1"/>
</dbReference>
<dbReference type="CDD" id="cd06261">
    <property type="entry name" value="TM_PBP2"/>
    <property type="match status" value="1"/>
</dbReference>
<keyword evidence="3" id="KW-1003">Cell membrane</keyword>
<dbReference type="EMBL" id="JBHMCF010000051">
    <property type="protein sequence ID" value="MFB9476570.1"/>
    <property type="molecule type" value="Genomic_DNA"/>
</dbReference>
<evidence type="ECO:0000256" key="6">
    <source>
        <dbReference type="ARBA" id="ARBA00023136"/>
    </source>
</evidence>
<dbReference type="RefSeq" id="WP_379485098.1">
    <property type="nucleotide sequence ID" value="NZ_JBHMCF010000051.1"/>
</dbReference>
<feature type="transmembrane region" description="Helical" evidence="7">
    <location>
        <begin position="140"/>
        <end position="161"/>
    </location>
</feature>
<gene>
    <name evidence="9" type="ORF">ACFFR3_44370</name>
</gene>
<feature type="transmembrane region" description="Helical" evidence="7">
    <location>
        <begin position="182"/>
        <end position="205"/>
    </location>
</feature>
<evidence type="ECO:0000256" key="4">
    <source>
        <dbReference type="ARBA" id="ARBA00022692"/>
    </source>
</evidence>
<dbReference type="PROSITE" id="PS50928">
    <property type="entry name" value="ABC_TM1"/>
    <property type="match status" value="1"/>
</dbReference>
<keyword evidence="2 7" id="KW-0813">Transport</keyword>
<keyword evidence="4 7" id="KW-0812">Transmembrane</keyword>
<keyword evidence="6 7" id="KW-0472">Membrane</keyword>
<name>A0ABV5P1X5_9ACTN</name>
<dbReference type="Pfam" id="PF00528">
    <property type="entry name" value="BPD_transp_1"/>
    <property type="match status" value="1"/>
</dbReference>
<sequence length="275" mass="29498">MPRLSRRLYALLAVVIGVAFALPLLWALSSSLRGGSEIFQHISRLSWETLIPSSPTVANYTALASGDFGVAIVNSLIVALVTVAGGLLISAAAAFGLSALRFKGQGALFAIVVLSFLIPFDAIAIPLATLFRDLDLTNTYAGLILPGLGHGLAIFLLRQFFLAIPGDLVEAARIDGLGWWGVFARIYLPLSRPALVSAGLTLFIFQWQSYVWPLLIGTDAAHQLGPIALANLRGQFTIDYGQLFAGSIVLTVIPLLIILRFQRHFTQSIATTGLK</sequence>
<protein>
    <submittedName>
        <fullName evidence="9">Carbohydrate ABC transporter permease</fullName>
    </submittedName>
</protein>
<evidence type="ECO:0000256" key="2">
    <source>
        <dbReference type="ARBA" id="ARBA00022448"/>
    </source>
</evidence>
<evidence type="ECO:0000256" key="3">
    <source>
        <dbReference type="ARBA" id="ARBA00022475"/>
    </source>
</evidence>
<comment type="caution">
    <text evidence="9">The sequence shown here is derived from an EMBL/GenBank/DDBJ whole genome shotgun (WGS) entry which is preliminary data.</text>
</comment>
<feature type="transmembrane region" description="Helical" evidence="7">
    <location>
        <begin position="107"/>
        <end position="128"/>
    </location>
</feature>
<proteinExistence type="inferred from homology"/>
<evidence type="ECO:0000256" key="5">
    <source>
        <dbReference type="ARBA" id="ARBA00022989"/>
    </source>
</evidence>
<evidence type="ECO:0000256" key="7">
    <source>
        <dbReference type="RuleBase" id="RU363032"/>
    </source>
</evidence>
<dbReference type="SUPFAM" id="SSF161098">
    <property type="entry name" value="MetI-like"/>
    <property type="match status" value="1"/>
</dbReference>
<accession>A0ABV5P1X5</accession>
<dbReference type="InterPro" id="IPR000515">
    <property type="entry name" value="MetI-like"/>
</dbReference>
<dbReference type="InterPro" id="IPR035906">
    <property type="entry name" value="MetI-like_sf"/>
</dbReference>
<dbReference type="PANTHER" id="PTHR43744:SF8">
    <property type="entry name" value="SN-GLYCEROL-3-PHOSPHATE TRANSPORT SYSTEM PERMEASE PROTEIN UGPE"/>
    <property type="match status" value="1"/>
</dbReference>
<organism evidence="9 10">
    <name type="scientific">Nonomuraea salmonea</name>
    <dbReference type="NCBI Taxonomy" id="46181"/>
    <lineage>
        <taxon>Bacteria</taxon>
        <taxon>Bacillati</taxon>
        <taxon>Actinomycetota</taxon>
        <taxon>Actinomycetes</taxon>
        <taxon>Streptosporangiales</taxon>
        <taxon>Streptosporangiaceae</taxon>
        <taxon>Nonomuraea</taxon>
    </lineage>
</organism>
<dbReference type="Gene3D" id="1.10.3720.10">
    <property type="entry name" value="MetI-like"/>
    <property type="match status" value="1"/>
</dbReference>
<feature type="domain" description="ABC transmembrane type-1" evidence="8">
    <location>
        <begin position="72"/>
        <end position="261"/>
    </location>
</feature>
<keyword evidence="5 7" id="KW-1133">Transmembrane helix</keyword>
<evidence type="ECO:0000313" key="10">
    <source>
        <dbReference type="Proteomes" id="UP001589568"/>
    </source>
</evidence>
<feature type="transmembrane region" description="Helical" evidence="7">
    <location>
        <begin position="240"/>
        <end position="259"/>
    </location>
</feature>
<evidence type="ECO:0000259" key="8">
    <source>
        <dbReference type="PROSITE" id="PS50928"/>
    </source>
</evidence>
<comment type="similarity">
    <text evidence="7">Belongs to the binding-protein-dependent transport system permease family.</text>
</comment>
<feature type="transmembrane region" description="Helical" evidence="7">
    <location>
        <begin position="68"/>
        <end position="95"/>
    </location>
</feature>
<reference evidence="9 10" key="1">
    <citation type="submission" date="2024-09" db="EMBL/GenBank/DDBJ databases">
        <authorList>
            <person name="Sun Q."/>
            <person name="Mori K."/>
        </authorList>
    </citation>
    <scope>NUCLEOTIDE SEQUENCE [LARGE SCALE GENOMIC DNA]</scope>
    <source>
        <strain evidence="9 10">JCM 3324</strain>
    </source>
</reference>
<comment type="subcellular location">
    <subcellularLocation>
        <location evidence="1 7">Cell membrane</location>
        <topology evidence="1 7">Multi-pass membrane protein</topology>
    </subcellularLocation>
</comment>
<keyword evidence="10" id="KW-1185">Reference proteome</keyword>